<reference evidence="2 3" key="1">
    <citation type="submission" date="2023-01" db="EMBL/GenBank/DDBJ databases">
        <title>Analysis of 21 Apiospora genomes using comparative genomics revels a genus with tremendous synthesis potential of carbohydrate active enzymes and secondary metabolites.</title>
        <authorList>
            <person name="Sorensen T."/>
        </authorList>
    </citation>
    <scope>NUCLEOTIDE SEQUENCE [LARGE SCALE GENOMIC DNA]</scope>
    <source>
        <strain evidence="2 3">CBS 20057</strain>
    </source>
</reference>
<name>A0ABR1RF50_9PEZI</name>
<comment type="caution">
    <text evidence="2">The sequence shown here is derived from an EMBL/GenBank/DDBJ whole genome shotgun (WGS) entry which is preliminary data.</text>
</comment>
<feature type="region of interest" description="Disordered" evidence="1">
    <location>
        <begin position="138"/>
        <end position="171"/>
    </location>
</feature>
<dbReference type="Proteomes" id="UP001396898">
    <property type="component" value="Unassembled WGS sequence"/>
</dbReference>
<dbReference type="EMBL" id="JAQQWI010000016">
    <property type="protein sequence ID" value="KAK8009234.1"/>
    <property type="molecule type" value="Genomic_DNA"/>
</dbReference>
<keyword evidence="3" id="KW-1185">Reference proteome</keyword>
<sequence>MDTAAVMWGTTMADGAVHNRASQVRHVSAHNRSPSPIVSDICIASPMRLVAVATEGADEYVSWDLINHGIWVVVETDNLAITSSMAPVPTSRAVSGGKFPDPRKLSDERCSISLELGHDWLAPRPRQPLMCCRSRHRSTSTRGCDRGGEIAHSGRSQHQTRRWRREDTKPF</sequence>
<accession>A0ABR1RF50</accession>
<evidence type="ECO:0000313" key="2">
    <source>
        <dbReference type="EMBL" id="KAK8009234.1"/>
    </source>
</evidence>
<proteinExistence type="predicted"/>
<gene>
    <name evidence="2" type="ORF">PG991_011785</name>
</gene>
<protein>
    <submittedName>
        <fullName evidence="2">Uncharacterized protein</fullName>
    </submittedName>
</protein>
<evidence type="ECO:0000313" key="3">
    <source>
        <dbReference type="Proteomes" id="UP001396898"/>
    </source>
</evidence>
<organism evidence="2 3">
    <name type="scientific">Apiospora marii</name>
    <dbReference type="NCBI Taxonomy" id="335849"/>
    <lineage>
        <taxon>Eukaryota</taxon>
        <taxon>Fungi</taxon>
        <taxon>Dikarya</taxon>
        <taxon>Ascomycota</taxon>
        <taxon>Pezizomycotina</taxon>
        <taxon>Sordariomycetes</taxon>
        <taxon>Xylariomycetidae</taxon>
        <taxon>Amphisphaeriales</taxon>
        <taxon>Apiosporaceae</taxon>
        <taxon>Apiospora</taxon>
    </lineage>
</organism>
<evidence type="ECO:0000256" key="1">
    <source>
        <dbReference type="SAM" id="MobiDB-lite"/>
    </source>
</evidence>